<keyword evidence="7 9" id="KW-0472">Membrane</keyword>
<dbReference type="Gramene" id="RZC52373">
    <property type="protein sequence ID" value="RZC52373"/>
    <property type="gene ID" value="C5167_020803"/>
</dbReference>
<protein>
    <recommendedName>
        <fullName evidence="12">Aluminum-activated malate transporter</fullName>
    </recommendedName>
</protein>
<keyword evidence="4 9" id="KW-0812">Transmembrane</keyword>
<dbReference type="GO" id="GO:0034220">
    <property type="term" value="P:monoatomic ion transmembrane transport"/>
    <property type="evidence" value="ECO:0007669"/>
    <property type="project" value="UniProtKB-KW"/>
</dbReference>
<feature type="transmembrane region" description="Helical" evidence="9">
    <location>
        <begin position="145"/>
        <end position="162"/>
    </location>
</feature>
<dbReference type="AlphaFoldDB" id="A0A4Y7IU01"/>
<dbReference type="OMA" id="RFYCQTI"/>
<evidence type="ECO:0000256" key="7">
    <source>
        <dbReference type="ARBA" id="ARBA00023136"/>
    </source>
</evidence>
<feature type="transmembrane region" description="Helical" evidence="9">
    <location>
        <begin position="168"/>
        <end position="188"/>
    </location>
</feature>
<accession>A0A4Y7IU01</accession>
<evidence type="ECO:0000256" key="4">
    <source>
        <dbReference type="ARBA" id="ARBA00022692"/>
    </source>
</evidence>
<evidence type="ECO:0000256" key="8">
    <source>
        <dbReference type="ARBA" id="ARBA00023303"/>
    </source>
</evidence>
<evidence type="ECO:0000256" key="3">
    <source>
        <dbReference type="ARBA" id="ARBA00022448"/>
    </source>
</evidence>
<dbReference type="OrthoDB" id="68611at2759"/>
<dbReference type="STRING" id="3469.A0A4Y7IU01"/>
<proteinExistence type="inferred from homology"/>
<name>A0A4Y7IU01_PAPSO</name>
<sequence length="470" mass="52094">MSIYMYLARTSFATQTDNKILEERKKGKKMAGVTVISIPNEDRKNSSIRNENEIHDIEKATRSIPESSFSPSSLLHCLKKKLVYDHKKLIHSLKVGVALVLVSLLYLIDPLYEQVGENAMWAIMTVVVLFEYSAGATLGKGLNRGLGTVLGGGLGCLAAILAQKLNWVGSSIVIGATIFIIGVAATYSRLIPNFKKKYDYGAMIFILTFNLVAVSGLQGEKVLLLARERLATIVIGFAICVFTSLLVLPVWSSDELHSSIAAKFESLASSIEGCSEEYFMPIDRKSNEVTRSLDGYLSVLNSKAKDEILGNFARWEPWHGRFGLYHPWEKYLHIGQLLREMAATNLSLKECICSPRQPSTITLRCSIKEPCEAVASLLAWSLRELGDNIMQMKNFQPREVIVAKLKTTCFKLNTSVSVTKLCTTENNTDGLAMATFVFLLMEMVDKIEVLAKEVEELGGIAGFEPQQKSQ</sequence>
<keyword evidence="6" id="KW-0406">Ion transport</keyword>
<dbReference type="PANTHER" id="PTHR31086">
    <property type="entry name" value="ALUMINUM-ACTIVATED MALATE TRANSPORTER 10"/>
    <property type="match status" value="1"/>
</dbReference>
<evidence type="ECO:0000313" key="10">
    <source>
        <dbReference type="EMBL" id="RZC52373.1"/>
    </source>
</evidence>
<evidence type="ECO:0000256" key="1">
    <source>
        <dbReference type="ARBA" id="ARBA00004141"/>
    </source>
</evidence>
<evidence type="ECO:0000256" key="6">
    <source>
        <dbReference type="ARBA" id="ARBA00023065"/>
    </source>
</evidence>
<evidence type="ECO:0000256" key="5">
    <source>
        <dbReference type="ARBA" id="ARBA00022989"/>
    </source>
</evidence>
<dbReference type="InterPro" id="IPR020966">
    <property type="entry name" value="ALMT"/>
</dbReference>
<dbReference type="GO" id="GO:0015743">
    <property type="term" value="P:malate transport"/>
    <property type="evidence" value="ECO:0007669"/>
    <property type="project" value="InterPro"/>
</dbReference>
<keyword evidence="3" id="KW-0813">Transport</keyword>
<organism evidence="10 11">
    <name type="scientific">Papaver somniferum</name>
    <name type="common">Opium poppy</name>
    <dbReference type="NCBI Taxonomy" id="3469"/>
    <lineage>
        <taxon>Eukaryota</taxon>
        <taxon>Viridiplantae</taxon>
        <taxon>Streptophyta</taxon>
        <taxon>Embryophyta</taxon>
        <taxon>Tracheophyta</taxon>
        <taxon>Spermatophyta</taxon>
        <taxon>Magnoliopsida</taxon>
        <taxon>Ranunculales</taxon>
        <taxon>Papaveraceae</taxon>
        <taxon>Papaveroideae</taxon>
        <taxon>Papaver</taxon>
    </lineage>
</organism>
<dbReference type="Proteomes" id="UP000316621">
    <property type="component" value="Chromosome 2"/>
</dbReference>
<keyword evidence="5 9" id="KW-1133">Transmembrane helix</keyword>
<comment type="subcellular location">
    <subcellularLocation>
        <location evidence="1">Membrane</location>
        <topology evidence="1">Multi-pass membrane protein</topology>
    </subcellularLocation>
</comment>
<feature type="transmembrane region" description="Helical" evidence="9">
    <location>
        <begin position="230"/>
        <end position="251"/>
    </location>
</feature>
<evidence type="ECO:0000256" key="9">
    <source>
        <dbReference type="SAM" id="Phobius"/>
    </source>
</evidence>
<evidence type="ECO:0000313" key="11">
    <source>
        <dbReference type="Proteomes" id="UP000316621"/>
    </source>
</evidence>
<evidence type="ECO:0000256" key="2">
    <source>
        <dbReference type="ARBA" id="ARBA00007079"/>
    </source>
</evidence>
<feature type="transmembrane region" description="Helical" evidence="9">
    <location>
        <begin position="200"/>
        <end position="218"/>
    </location>
</feature>
<comment type="similarity">
    <text evidence="2">Belongs to the aromatic acid exporter (TC 2.A.85) family.</text>
</comment>
<dbReference type="EMBL" id="CM010716">
    <property type="protein sequence ID" value="RZC52373.1"/>
    <property type="molecule type" value="Genomic_DNA"/>
</dbReference>
<keyword evidence="8" id="KW-0407">Ion channel</keyword>
<keyword evidence="11" id="KW-1185">Reference proteome</keyword>
<evidence type="ECO:0008006" key="12">
    <source>
        <dbReference type="Google" id="ProtNLM"/>
    </source>
</evidence>
<feature type="transmembrane region" description="Helical" evidence="9">
    <location>
        <begin position="89"/>
        <end position="108"/>
    </location>
</feature>
<reference evidence="10 11" key="1">
    <citation type="journal article" date="2018" name="Science">
        <title>The opium poppy genome and morphinan production.</title>
        <authorList>
            <person name="Guo L."/>
            <person name="Winzer T."/>
            <person name="Yang X."/>
            <person name="Li Y."/>
            <person name="Ning Z."/>
            <person name="He Z."/>
            <person name="Teodor R."/>
            <person name="Lu Y."/>
            <person name="Bowser T.A."/>
            <person name="Graham I.A."/>
            <person name="Ye K."/>
        </authorList>
    </citation>
    <scope>NUCLEOTIDE SEQUENCE [LARGE SCALE GENOMIC DNA]</scope>
    <source>
        <strain evidence="11">cv. HN1</strain>
        <tissue evidence="10">Leaves</tissue>
    </source>
</reference>
<dbReference type="GO" id="GO:0016020">
    <property type="term" value="C:membrane"/>
    <property type="evidence" value="ECO:0007669"/>
    <property type="project" value="UniProtKB-SubCell"/>
</dbReference>
<dbReference type="Pfam" id="PF11744">
    <property type="entry name" value="ALMT"/>
    <property type="match status" value="1"/>
</dbReference>
<gene>
    <name evidence="10" type="ORF">C5167_020803</name>
</gene>